<gene>
    <name evidence="2" type="ORF">KY46_00820</name>
</gene>
<comment type="caution">
    <text evidence="2">The sequence shown here is derived from an EMBL/GenBank/DDBJ whole genome shotgun (WGS) entry which is preliminary data.</text>
</comment>
<dbReference type="STRING" id="265726.KY46_00820"/>
<dbReference type="PATRIC" id="fig|265726.11.peg.177"/>
<dbReference type="SUPFAM" id="SSF88697">
    <property type="entry name" value="PUA domain-like"/>
    <property type="match status" value="1"/>
</dbReference>
<keyword evidence="3" id="KW-1185">Reference proteome</keyword>
<protein>
    <recommendedName>
        <fullName evidence="1">DUF3850 domain-containing protein</fullName>
    </recommendedName>
</protein>
<dbReference type="RefSeq" id="WP_046218733.1">
    <property type="nucleotide sequence ID" value="NZ_JWYV01000001.1"/>
</dbReference>
<dbReference type="AlphaFoldDB" id="A0A0F5VH08"/>
<reference evidence="2 3" key="1">
    <citation type="submission" date="2014-12" db="EMBL/GenBank/DDBJ databases">
        <title>Mercury Reductase activity and rhizosphere competence traits in the genome of root associated Photobacterium halotolerans MELD1.</title>
        <authorList>
            <person name="Mathew D.C."/>
            <person name="Huang C.-C."/>
        </authorList>
    </citation>
    <scope>NUCLEOTIDE SEQUENCE [LARGE SCALE GENOMIC DNA]</scope>
    <source>
        <strain evidence="2 3">MELD1</strain>
    </source>
</reference>
<dbReference type="InterPro" id="IPR015947">
    <property type="entry name" value="PUA-like_sf"/>
</dbReference>
<organism evidence="2 3">
    <name type="scientific">Photobacterium halotolerans</name>
    <dbReference type="NCBI Taxonomy" id="265726"/>
    <lineage>
        <taxon>Bacteria</taxon>
        <taxon>Pseudomonadati</taxon>
        <taxon>Pseudomonadota</taxon>
        <taxon>Gammaproteobacteria</taxon>
        <taxon>Vibrionales</taxon>
        <taxon>Vibrionaceae</taxon>
        <taxon>Photobacterium</taxon>
    </lineage>
</organism>
<evidence type="ECO:0000313" key="3">
    <source>
        <dbReference type="Proteomes" id="UP000033633"/>
    </source>
</evidence>
<accession>A0A0F5VH08</accession>
<dbReference type="Gene3D" id="2.30.130.30">
    <property type="entry name" value="Hypothetical protein"/>
    <property type="match status" value="1"/>
</dbReference>
<dbReference type="InterPro" id="IPR039440">
    <property type="entry name" value="DUF3850"/>
</dbReference>
<name>A0A0F5VH08_9GAMM</name>
<dbReference type="Pfam" id="PF12961">
    <property type="entry name" value="DUF3850"/>
    <property type="match status" value="1"/>
</dbReference>
<sequence length="150" mass="16819">MNNFTLHEVKIQSVHFTEILAGRKTHEVRLNDRNYQVGDCLNLKEIDDNGDYTGQEMNSQITHVLEGGQYGLAEGWCVLSLANTTPMQGIRLIGYLRDRLQENCDCTEAAYPLIEKAGCTTDDAKRTVEAGRCWVDEANHFLKKIGEGVA</sequence>
<feature type="domain" description="DUF3850" evidence="1">
    <location>
        <begin position="7"/>
        <end position="80"/>
    </location>
</feature>
<proteinExistence type="predicted"/>
<dbReference type="OrthoDB" id="1700487at2"/>
<evidence type="ECO:0000259" key="1">
    <source>
        <dbReference type="Pfam" id="PF12961"/>
    </source>
</evidence>
<dbReference type="Proteomes" id="UP000033633">
    <property type="component" value="Unassembled WGS sequence"/>
</dbReference>
<evidence type="ECO:0000313" key="2">
    <source>
        <dbReference type="EMBL" id="KKD01404.1"/>
    </source>
</evidence>
<dbReference type="EMBL" id="JWYV01000001">
    <property type="protein sequence ID" value="KKD01404.1"/>
    <property type="molecule type" value="Genomic_DNA"/>
</dbReference>